<dbReference type="NCBIfam" id="TIGR01826">
    <property type="entry name" value="CofD_related"/>
    <property type="match status" value="1"/>
</dbReference>
<dbReference type="Gene3D" id="3.40.50.10680">
    <property type="entry name" value="CofD-like domains"/>
    <property type="match status" value="1"/>
</dbReference>
<dbReference type="InterPro" id="IPR002882">
    <property type="entry name" value="CofD"/>
</dbReference>
<organism evidence="2">
    <name type="scientific">marine sediment metagenome</name>
    <dbReference type="NCBI Taxonomy" id="412755"/>
    <lineage>
        <taxon>unclassified sequences</taxon>
        <taxon>metagenomes</taxon>
        <taxon>ecological metagenomes</taxon>
    </lineage>
</organism>
<dbReference type="Pfam" id="PF01933">
    <property type="entry name" value="CofD"/>
    <property type="match status" value="1"/>
</dbReference>
<accession>A0A0F9KG07</accession>
<dbReference type="AlphaFoldDB" id="A0A0F9KG07"/>
<sequence>MRKKIVVIGGGTGNFVILSGLKKYDVDLSAIVSMADSGGSTGILRDELGVLPPGDVRQCLVALSNSSRLMRNVMNYRFENGNLGGHSLGNLLLSALEKVTGSFERAVEEAGKILYIKGKVIPVTLNQVHLKMILNNRKVLEGEAEVYLSQEIDKGYKSIYLEPYPKVNPKVIDEIMNADLVVLGPGGFYTSLIPNLLVEGVAEALKKSLAKKVFVVNLMNRKGQCKSNKVSHNLKELVKFLGKDVFDYILVNKEEPSKELIKNYSEEGALVKNDIGNDKRVILSDLLGPLANAHKKDLIKRNLIRHDSKKLANEIIKIVNNI</sequence>
<comment type="caution">
    <text evidence="2">The sequence shown here is derived from an EMBL/GenBank/DDBJ whole genome shotgun (WGS) entry which is preliminary data.</text>
</comment>
<dbReference type="InterPro" id="IPR038136">
    <property type="entry name" value="CofD-like_dom_sf"/>
</dbReference>
<reference evidence="2" key="1">
    <citation type="journal article" date="2015" name="Nature">
        <title>Complex archaea that bridge the gap between prokaryotes and eukaryotes.</title>
        <authorList>
            <person name="Spang A."/>
            <person name="Saw J.H."/>
            <person name="Jorgensen S.L."/>
            <person name="Zaremba-Niedzwiedzka K."/>
            <person name="Martijn J."/>
            <person name="Lind A.E."/>
            <person name="van Eijk R."/>
            <person name="Schleper C."/>
            <person name="Guy L."/>
            <person name="Ettema T.J."/>
        </authorList>
    </citation>
    <scope>NUCLEOTIDE SEQUENCE</scope>
</reference>
<dbReference type="SUPFAM" id="SSF142338">
    <property type="entry name" value="CofD-like"/>
    <property type="match status" value="1"/>
</dbReference>
<dbReference type="GO" id="GO:0043743">
    <property type="term" value="F:LPPG:FO 2-phospho-L-lactate transferase activity"/>
    <property type="evidence" value="ECO:0007669"/>
    <property type="project" value="InterPro"/>
</dbReference>
<keyword evidence="1" id="KW-0963">Cytoplasm</keyword>
<dbReference type="InterPro" id="IPR010119">
    <property type="entry name" value="Gluconeogen_factor"/>
</dbReference>
<protein>
    <recommendedName>
        <fullName evidence="3">Gluconeogenesis factor</fullName>
    </recommendedName>
</protein>
<evidence type="ECO:0000256" key="1">
    <source>
        <dbReference type="ARBA" id="ARBA00022490"/>
    </source>
</evidence>
<dbReference type="PANTHER" id="PTHR30135:SF3">
    <property type="entry name" value="GLUCONEOGENESIS FACTOR-RELATED"/>
    <property type="match status" value="1"/>
</dbReference>
<evidence type="ECO:0000313" key="2">
    <source>
        <dbReference type="EMBL" id="KKM81164.1"/>
    </source>
</evidence>
<proteinExistence type="inferred from homology"/>
<name>A0A0F9KG07_9ZZZZ</name>
<dbReference type="PANTHER" id="PTHR30135">
    <property type="entry name" value="UNCHARACTERIZED PROTEIN YVCK-RELATED"/>
    <property type="match status" value="1"/>
</dbReference>
<dbReference type="CDD" id="cd07187">
    <property type="entry name" value="YvcK_like"/>
    <property type="match status" value="1"/>
</dbReference>
<dbReference type="HAMAP" id="MF_00973">
    <property type="entry name" value="Gluconeogen_factor"/>
    <property type="match status" value="1"/>
</dbReference>
<gene>
    <name evidence="2" type="ORF">LCGC14_1332560</name>
</gene>
<dbReference type="EMBL" id="LAZR01008067">
    <property type="protein sequence ID" value="KKM81164.1"/>
    <property type="molecule type" value="Genomic_DNA"/>
</dbReference>
<evidence type="ECO:0008006" key="3">
    <source>
        <dbReference type="Google" id="ProtNLM"/>
    </source>
</evidence>